<dbReference type="GO" id="GO:0051603">
    <property type="term" value="P:proteolysis involved in protein catabolic process"/>
    <property type="evidence" value="ECO:0007669"/>
    <property type="project" value="TreeGrafter"/>
</dbReference>
<dbReference type="Gene3D" id="3.40.50.1460">
    <property type="match status" value="1"/>
</dbReference>
<dbReference type="InterPro" id="IPR001096">
    <property type="entry name" value="Peptidase_C13"/>
</dbReference>
<dbReference type="Pfam" id="PF01650">
    <property type="entry name" value="Peptidase_C13"/>
    <property type="match status" value="1"/>
</dbReference>
<dbReference type="AlphaFoldDB" id="A0A484NJX3"/>
<evidence type="ECO:0000313" key="2">
    <source>
        <dbReference type="EMBL" id="VFR01323.1"/>
    </source>
</evidence>
<dbReference type="PANTHER" id="PTHR12000">
    <property type="entry name" value="HEMOGLOBINASE FAMILY MEMBER"/>
    <property type="match status" value="1"/>
</dbReference>
<dbReference type="PRINTS" id="PR00776">
    <property type="entry name" value="HEMOGLOBNASE"/>
</dbReference>
<dbReference type="Proteomes" id="UP000595140">
    <property type="component" value="Unassembled WGS sequence"/>
</dbReference>
<evidence type="ECO:0000256" key="1">
    <source>
        <dbReference type="ARBA" id="ARBA00009941"/>
    </source>
</evidence>
<reference evidence="2 3" key="1">
    <citation type="submission" date="2018-04" db="EMBL/GenBank/DDBJ databases">
        <authorList>
            <person name="Vogel A."/>
        </authorList>
    </citation>
    <scope>NUCLEOTIDE SEQUENCE [LARGE SCALE GENOMIC DNA]</scope>
</reference>
<proteinExistence type="inferred from homology"/>
<dbReference type="GO" id="GO:0004197">
    <property type="term" value="F:cysteine-type endopeptidase activity"/>
    <property type="evidence" value="ECO:0007669"/>
    <property type="project" value="TreeGrafter"/>
</dbReference>
<sequence>MYDDIAFNKENPRPRVIINNSHGDNVYKGVPKDNTGENVTVNNFFDVILGNKDALTGGSGKVVHSGPNEHIFIYYSNHGRLGVLGL</sequence>
<keyword evidence="3" id="KW-1185">Reference proteome</keyword>
<dbReference type="OrthoDB" id="1304040at2759"/>
<gene>
    <name evidence="2" type="ORF">CCAM_LOCUS43098</name>
</gene>
<protein>
    <submittedName>
        <fullName evidence="2">Uncharacterized protein</fullName>
    </submittedName>
</protein>
<comment type="similarity">
    <text evidence="1">Belongs to the peptidase C13 family.</text>
</comment>
<accession>A0A484NJX3</accession>
<dbReference type="GO" id="GO:0006624">
    <property type="term" value="P:vacuolar protein processing"/>
    <property type="evidence" value="ECO:0007669"/>
    <property type="project" value="TreeGrafter"/>
</dbReference>
<dbReference type="PANTHER" id="PTHR12000:SF50">
    <property type="entry name" value="VACUOLAR-PROCESSING ENZYME GAMMA-ISOZYME"/>
    <property type="match status" value="1"/>
</dbReference>
<dbReference type="EMBL" id="OOIL02006764">
    <property type="protein sequence ID" value="VFR01323.1"/>
    <property type="molecule type" value="Genomic_DNA"/>
</dbReference>
<organism evidence="2 3">
    <name type="scientific">Cuscuta campestris</name>
    <dbReference type="NCBI Taxonomy" id="132261"/>
    <lineage>
        <taxon>Eukaryota</taxon>
        <taxon>Viridiplantae</taxon>
        <taxon>Streptophyta</taxon>
        <taxon>Embryophyta</taxon>
        <taxon>Tracheophyta</taxon>
        <taxon>Spermatophyta</taxon>
        <taxon>Magnoliopsida</taxon>
        <taxon>eudicotyledons</taxon>
        <taxon>Gunneridae</taxon>
        <taxon>Pentapetalae</taxon>
        <taxon>asterids</taxon>
        <taxon>lamiids</taxon>
        <taxon>Solanales</taxon>
        <taxon>Convolvulaceae</taxon>
        <taxon>Cuscuteae</taxon>
        <taxon>Cuscuta</taxon>
        <taxon>Cuscuta subgen. Grammica</taxon>
        <taxon>Cuscuta sect. Cleistogrammica</taxon>
    </lineage>
</organism>
<name>A0A484NJX3_9ASTE</name>
<dbReference type="GO" id="GO:0005773">
    <property type="term" value="C:vacuole"/>
    <property type="evidence" value="ECO:0007669"/>
    <property type="project" value="GOC"/>
</dbReference>
<evidence type="ECO:0000313" key="3">
    <source>
        <dbReference type="Proteomes" id="UP000595140"/>
    </source>
</evidence>